<keyword evidence="1" id="KW-0285">Flavoprotein</keyword>
<dbReference type="GO" id="GO:0046306">
    <property type="term" value="P:alkanesulfonate catabolic process"/>
    <property type="evidence" value="ECO:0007669"/>
    <property type="project" value="TreeGrafter"/>
</dbReference>
<accession>A0A8J3I0B3</accession>
<dbReference type="InterPro" id="IPR036661">
    <property type="entry name" value="Luciferase-like_sf"/>
</dbReference>
<evidence type="ECO:0000313" key="6">
    <source>
        <dbReference type="EMBL" id="GHO46979.1"/>
    </source>
</evidence>
<evidence type="ECO:0000256" key="2">
    <source>
        <dbReference type="ARBA" id="ARBA00022643"/>
    </source>
</evidence>
<dbReference type="Proteomes" id="UP000612362">
    <property type="component" value="Unassembled WGS sequence"/>
</dbReference>
<dbReference type="InterPro" id="IPR050172">
    <property type="entry name" value="SsuD_RutA_monooxygenase"/>
</dbReference>
<dbReference type="PANTHER" id="PTHR42847">
    <property type="entry name" value="ALKANESULFONATE MONOOXYGENASE"/>
    <property type="match status" value="1"/>
</dbReference>
<name>A0A8J3I0B3_9CHLR</name>
<evidence type="ECO:0000256" key="4">
    <source>
        <dbReference type="ARBA" id="ARBA00023033"/>
    </source>
</evidence>
<keyword evidence="7" id="KW-1185">Reference proteome</keyword>
<keyword evidence="4" id="KW-0503">Monooxygenase</keyword>
<dbReference type="Pfam" id="PF00296">
    <property type="entry name" value="Bac_luciferase"/>
    <property type="match status" value="1"/>
</dbReference>
<keyword evidence="3" id="KW-0560">Oxidoreductase</keyword>
<dbReference type="SUPFAM" id="SSF51679">
    <property type="entry name" value="Bacterial luciferase-like"/>
    <property type="match status" value="1"/>
</dbReference>
<comment type="caution">
    <text evidence="6">The sequence shown here is derived from an EMBL/GenBank/DDBJ whole genome shotgun (WGS) entry which is preliminary data.</text>
</comment>
<dbReference type="RefSeq" id="WP_236031507.1">
    <property type="nucleotide sequence ID" value="NZ_BNJF01000002.1"/>
</dbReference>
<reference evidence="6" key="1">
    <citation type="submission" date="2020-10" db="EMBL/GenBank/DDBJ databases">
        <title>Taxonomic study of unclassified bacteria belonging to the class Ktedonobacteria.</title>
        <authorList>
            <person name="Yabe S."/>
            <person name="Wang C.M."/>
            <person name="Zheng Y."/>
            <person name="Sakai Y."/>
            <person name="Cavaletti L."/>
            <person name="Monciardini P."/>
            <person name="Donadio S."/>
        </authorList>
    </citation>
    <scope>NUCLEOTIDE SEQUENCE</scope>
    <source>
        <strain evidence="6">SOSP1-1</strain>
    </source>
</reference>
<proteinExistence type="predicted"/>
<evidence type="ECO:0000256" key="1">
    <source>
        <dbReference type="ARBA" id="ARBA00022630"/>
    </source>
</evidence>
<evidence type="ECO:0000256" key="3">
    <source>
        <dbReference type="ARBA" id="ARBA00023002"/>
    </source>
</evidence>
<keyword evidence="2" id="KW-0288">FMN</keyword>
<evidence type="ECO:0000313" key="7">
    <source>
        <dbReference type="Proteomes" id="UP000612362"/>
    </source>
</evidence>
<evidence type="ECO:0000259" key="5">
    <source>
        <dbReference type="Pfam" id="PF00296"/>
    </source>
</evidence>
<dbReference type="EMBL" id="BNJF01000002">
    <property type="protein sequence ID" value="GHO46979.1"/>
    <property type="molecule type" value="Genomic_DNA"/>
</dbReference>
<dbReference type="AlphaFoldDB" id="A0A8J3I0B3"/>
<gene>
    <name evidence="6" type="ORF">KSX_51420</name>
</gene>
<dbReference type="Gene3D" id="3.20.20.30">
    <property type="entry name" value="Luciferase-like domain"/>
    <property type="match status" value="1"/>
</dbReference>
<organism evidence="6 7">
    <name type="scientific">Ktedonospora formicarum</name>
    <dbReference type="NCBI Taxonomy" id="2778364"/>
    <lineage>
        <taxon>Bacteria</taxon>
        <taxon>Bacillati</taxon>
        <taxon>Chloroflexota</taxon>
        <taxon>Ktedonobacteria</taxon>
        <taxon>Ktedonobacterales</taxon>
        <taxon>Ktedonobacteraceae</taxon>
        <taxon>Ktedonospora</taxon>
    </lineage>
</organism>
<protein>
    <recommendedName>
        <fullName evidence="5">Luciferase-like domain-containing protein</fullName>
    </recommendedName>
</protein>
<dbReference type="GO" id="GO:0008726">
    <property type="term" value="F:alkanesulfonate monooxygenase activity"/>
    <property type="evidence" value="ECO:0007669"/>
    <property type="project" value="TreeGrafter"/>
</dbReference>
<dbReference type="InterPro" id="IPR011251">
    <property type="entry name" value="Luciferase-like_dom"/>
</dbReference>
<dbReference type="PANTHER" id="PTHR42847:SF8">
    <property type="entry name" value="CONSERVED PROTEIN"/>
    <property type="match status" value="1"/>
</dbReference>
<feature type="domain" description="Luciferase-like" evidence="5">
    <location>
        <begin position="1"/>
        <end position="160"/>
    </location>
</feature>
<sequence length="172" mass="18603">MWSGDASGASQPLQESLFECWTTTAALARDTSRVRIGQMVTNNVFRHPALLAKMASTVDVMSHGWLTLGIGSGSPLLAAQFRAYYGSDFPPTSIRSGQLREAVQILLRMWTQEEATFEGKYYQVNGAINQPKGVQQPHIPLLIAGGGEQVTLKLVAQYGAACSLYGDPQTAL</sequence>